<keyword evidence="4" id="KW-1185">Reference proteome</keyword>
<evidence type="ECO:0000313" key="4">
    <source>
        <dbReference type="Proteomes" id="UP000562352"/>
    </source>
</evidence>
<dbReference type="InterPro" id="IPR036291">
    <property type="entry name" value="NAD(P)-bd_dom_sf"/>
</dbReference>
<dbReference type="Gene3D" id="3.40.50.720">
    <property type="entry name" value="NAD(P)-binding Rossmann-like Domain"/>
    <property type="match status" value="1"/>
</dbReference>
<dbReference type="Proteomes" id="UP000562352">
    <property type="component" value="Unassembled WGS sequence"/>
</dbReference>
<dbReference type="PRINTS" id="PR00081">
    <property type="entry name" value="GDHRDH"/>
</dbReference>
<dbReference type="AlphaFoldDB" id="A0A841DFN7"/>
<sequence length="265" mass="27361">MSTDICALKGRVALVTGAGRGVGRQVALHLAAHGAGGVVVNDADAGRAESVAKEVRAAGVSALAATADVGDFDAVTAMFERAGAELGPVGILVNNAGNRGAAPRPKGRPRPLWEQTPEDWEPWLQVNLDGVLNCTRNALAHMVPEGYGRIVTVISDAGRVGETHGMEIYSGAKAGAAGLTRAVARLGGRYGVTANSVALGATRTPAIAALTENEEFARKMLSNYVIRRFGEPEDAANMILFLASDAAGWITGQTVPVNGGYSMTL</sequence>
<dbReference type="InterPro" id="IPR050259">
    <property type="entry name" value="SDR"/>
</dbReference>
<comment type="caution">
    <text evidence="3">The sequence shown here is derived from an EMBL/GenBank/DDBJ whole genome shotgun (WGS) entry which is preliminary data.</text>
</comment>
<evidence type="ECO:0000313" key="3">
    <source>
        <dbReference type="EMBL" id="MBB5967118.1"/>
    </source>
</evidence>
<dbReference type="FunFam" id="3.40.50.720:FF:000084">
    <property type="entry name" value="Short-chain dehydrogenase reductase"/>
    <property type="match status" value="1"/>
</dbReference>
<dbReference type="PANTHER" id="PTHR42879:SF2">
    <property type="entry name" value="3-OXOACYL-[ACYL-CARRIER-PROTEIN] REDUCTASE FABG"/>
    <property type="match status" value="1"/>
</dbReference>
<keyword evidence="2 3" id="KW-0560">Oxidoreductase</keyword>
<dbReference type="InterPro" id="IPR002347">
    <property type="entry name" value="SDR_fam"/>
</dbReference>
<organism evidence="3 4">
    <name type="scientific">Planomonospora venezuelensis</name>
    <dbReference type="NCBI Taxonomy" id="1999"/>
    <lineage>
        <taxon>Bacteria</taxon>
        <taxon>Bacillati</taxon>
        <taxon>Actinomycetota</taxon>
        <taxon>Actinomycetes</taxon>
        <taxon>Streptosporangiales</taxon>
        <taxon>Streptosporangiaceae</taxon>
        <taxon>Planomonospora</taxon>
    </lineage>
</organism>
<dbReference type="EC" id="1.1.1.100" evidence="3"/>
<gene>
    <name evidence="3" type="ORF">FHS22_006420</name>
</gene>
<evidence type="ECO:0000256" key="2">
    <source>
        <dbReference type="ARBA" id="ARBA00023002"/>
    </source>
</evidence>
<dbReference type="EMBL" id="JACHJJ010000029">
    <property type="protein sequence ID" value="MBB5967118.1"/>
    <property type="molecule type" value="Genomic_DNA"/>
</dbReference>
<name>A0A841DFN7_PLAVE</name>
<accession>A0A841DFN7</accession>
<dbReference type="RefSeq" id="WP_184947842.1">
    <property type="nucleotide sequence ID" value="NZ_BAAAWZ010000001.1"/>
</dbReference>
<evidence type="ECO:0000256" key="1">
    <source>
        <dbReference type="ARBA" id="ARBA00006484"/>
    </source>
</evidence>
<comment type="similarity">
    <text evidence="1">Belongs to the short-chain dehydrogenases/reductases (SDR) family.</text>
</comment>
<protein>
    <submittedName>
        <fullName evidence="3">3-oxoacyl-[acyl-carrier protein] reductase</fullName>
        <ecNumber evidence="3">1.1.1.100</ecNumber>
    </submittedName>
</protein>
<dbReference type="GO" id="GO:0004316">
    <property type="term" value="F:3-oxoacyl-[acyl-carrier-protein] reductase (NADPH) activity"/>
    <property type="evidence" value="ECO:0007669"/>
    <property type="project" value="UniProtKB-EC"/>
</dbReference>
<dbReference type="SUPFAM" id="SSF51735">
    <property type="entry name" value="NAD(P)-binding Rossmann-fold domains"/>
    <property type="match status" value="1"/>
</dbReference>
<dbReference type="InterPro" id="IPR020904">
    <property type="entry name" value="Sc_DH/Rdtase_CS"/>
</dbReference>
<reference evidence="3 4" key="1">
    <citation type="submission" date="2020-08" db="EMBL/GenBank/DDBJ databases">
        <title>Genomic Encyclopedia of Type Strains, Phase III (KMG-III): the genomes of soil and plant-associated and newly described type strains.</title>
        <authorList>
            <person name="Whitman W."/>
        </authorList>
    </citation>
    <scope>NUCLEOTIDE SEQUENCE [LARGE SCALE GENOMIC DNA]</scope>
    <source>
        <strain evidence="3 4">CECT 3303</strain>
    </source>
</reference>
<proteinExistence type="inferred from homology"/>
<dbReference type="PROSITE" id="PS00061">
    <property type="entry name" value="ADH_SHORT"/>
    <property type="match status" value="1"/>
</dbReference>
<dbReference type="PRINTS" id="PR00080">
    <property type="entry name" value="SDRFAMILY"/>
</dbReference>
<dbReference type="PANTHER" id="PTHR42879">
    <property type="entry name" value="3-OXOACYL-(ACYL-CARRIER-PROTEIN) REDUCTASE"/>
    <property type="match status" value="1"/>
</dbReference>
<dbReference type="GO" id="GO:0032787">
    <property type="term" value="P:monocarboxylic acid metabolic process"/>
    <property type="evidence" value="ECO:0007669"/>
    <property type="project" value="UniProtKB-ARBA"/>
</dbReference>
<dbReference type="Pfam" id="PF13561">
    <property type="entry name" value="adh_short_C2"/>
    <property type="match status" value="1"/>
</dbReference>